<comment type="subcellular location">
    <subcellularLocation>
        <location evidence="1">Membrane</location>
        <topology evidence="1">Single-pass type II membrane protein</topology>
    </subcellularLocation>
</comment>
<keyword evidence="2" id="KW-0328">Glycosyltransferase</keyword>
<keyword evidence="5" id="KW-0325">Glycoprotein</keyword>
<dbReference type="STRING" id="75913.A0A0K0FQW4"/>
<dbReference type="Pfam" id="PF02485">
    <property type="entry name" value="Branch"/>
    <property type="match status" value="1"/>
</dbReference>
<name>A0A0K0FQW4_STRVS</name>
<keyword evidence="6" id="KW-1185">Reference proteome</keyword>
<keyword evidence="3" id="KW-0808">Transferase</keyword>
<dbReference type="WBParaSite" id="SVE_1217700.1">
    <property type="protein sequence ID" value="SVE_1217700.1"/>
    <property type="gene ID" value="SVE_1217700"/>
</dbReference>
<organism evidence="6 7">
    <name type="scientific">Strongyloides venezuelensis</name>
    <name type="common">Threadworm</name>
    <dbReference type="NCBI Taxonomy" id="75913"/>
    <lineage>
        <taxon>Eukaryota</taxon>
        <taxon>Metazoa</taxon>
        <taxon>Ecdysozoa</taxon>
        <taxon>Nematoda</taxon>
        <taxon>Chromadorea</taxon>
        <taxon>Rhabditida</taxon>
        <taxon>Tylenchina</taxon>
        <taxon>Panagrolaimomorpha</taxon>
        <taxon>Strongyloidoidea</taxon>
        <taxon>Strongyloididae</taxon>
        <taxon>Strongyloides</taxon>
    </lineage>
</organism>
<protein>
    <submittedName>
        <fullName evidence="7">Galactosyltransferase</fullName>
    </submittedName>
</protein>
<evidence type="ECO:0000256" key="3">
    <source>
        <dbReference type="ARBA" id="ARBA00022679"/>
    </source>
</evidence>
<dbReference type="InterPro" id="IPR003406">
    <property type="entry name" value="Glyco_trans_14"/>
</dbReference>
<dbReference type="GO" id="GO:0016020">
    <property type="term" value="C:membrane"/>
    <property type="evidence" value="ECO:0007669"/>
    <property type="project" value="UniProtKB-SubCell"/>
</dbReference>
<evidence type="ECO:0000256" key="4">
    <source>
        <dbReference type="ARBA" id="ARBA00023136"/>
    </source>
</evidence>
<reference evidence="7" key="2">
    <citation type="submission" date="2015-08" db="UniProtKB">
        <authorList>
            <consortium name="WormBaseParasite"/>
        </authorList>
    </citation>
    <scope>IDENTIFICATION</scope>
</reference>
<evidence type="ECO:0000256" key="2">
    <source>
        <dbReference type="ARBA" id="ARBA00022676"/>
    </source>
</evidence>
<evidence type="ECO:0000313" key="6">
    <source>
        <dbReference type="Proteomes" id="UP000035680"/>
    </source>
</evidence>
<proteinExistence type="predicted"/>
<dbReference type="PANTHER" id="PTHR46671">
    <property type="entry name" value="PROTEIN CBG11221"/>
    <property type="match status" value="1"/>
</dbReference>
<evidence type="ECO:0000256" key="1">
    <source>
        <dbReference type="ARBA" id="ARBA00004606"/>
    </source>
</evidence>
<dbReference type="Proteomes" id="UP000035680">
    <property type="component" value="Unassembled WGS sequence"/>
</dbReference>
<reference evidence="6" key="1">
    <citation type="submission" date="2014-07" db="EMBL/GenBank/DDBJ databases">
        <authorList>
            <person name="Martin A.A"/>
            <person name="De Silva N."/>
        </authorList>
    </citation>
    <scope>NUCLEOTIDE SEQUENCE</scope>
</reference>
<accession>A0A0K0FQW4</accession>
<dbReference type="GO" id="GO:0016757">
    <property type="term" value="F:glycosyltransferase activity"/>
    <property type="evidence" value="ECO:0007669"/>
    <property type="project" value="UniProtKB-KW"/>
</dbReference>
<keyword evidence="4" id="KW-0472">Membrane</keyword>
<dbReference type="PANTHER" id="PTHR46671:SF7">
    <property type="entry name" value="CORE-2_I-BRANCHING ENZYME"/>
    <property type="match status" value="1"/>
</dbReference>
<evidence type="ECO:0000313" key="7">
    <source>
        <dbReference type="WBParaSite" id="SVE_1217700.1"/>
    </source>
</evidence>
<evidence type="ECO:0000256" key="5">
    <source>
        <dbReference type="ARBA" id="ARBA00023180"/>
    </source>
</evidence>
<sequence>MCKIRNFEMVGKKINIKFKPFRNRSTINLDRNYSSFNIFSLKNVENNFVSQPIYKIHIENMTSDVIFFMNASKSYSTLDILFDVFNLSLLDVLCTYCALQQFIVNKSLHYINFVSMPMEVESMMTKKEYLLEMCYDITIFSNEKHCSLYFDSMVKINKKRDKEFIKKDSNMLLKPFKNDLDCKKLIKGDTEYIDEVKKKRLVYKYNDIPMDCQSIYKRGFNKNKILSNIEKKYSLSFASNVYKNYEVIELKLLSIYSPNNHYCYMVDSKNPRLYQRMILLEKCLPNVYVPRIQYDMKSNGENTSISHFQCMKRLLKTNFDYVFLLQNDEMPLKTNRELIEILETMNFAIDMRITIDKPIIKSRVDFEKSWKFKDLNIFLDGNCTVIKLLLSLHFSGDIRKENATIMNQTIEFTKGLVTTGLPRDSVDYLVNKLNITTFLNQLNTNLYGNDELTWQTLLSSDILNVPGYVPRKYIMKYFPQQYYLSRLVVWAGAPCPTRSYHHNICSWGVETIKDLLNIKHYFLYRFREEFDYGAIMCYGEYLYNKTNFEDYERPDLWFYYNSPSGIYKRLSLTHNISLIEDYNRWFY</sequence>
<dbReference type="AlphaFoldDB" id="A0A0K0FQW4"/>